<name>A0A9X1H7A3_9FLAO</name>
<dbReference type="InterPro" id="IPR050745">
    <property type="entry name" value="Multifunctional_regulatory"/>
</dbReference>
<dbReference type="RefSeq" id="WP_223704317.1">
    <property type="nucleotide sequence ID" value="NZ_JAINUY010000001.1"/>
</dbReference>
<feature type="repeat" description="ANK" evidence="3">
    <location>
        <begin position="86"/>
        <end position="119"/>
    </location>
</feature>
<reference evidence="4 5" key="1">
    <citation type="journal article" date="2023" name="Antonie Van Leeuwenhoek">
        <title>Flavobacterium potami sp. nov., a multi-metal resistance genes harbouring bacterium isolated from shallow river silt.</title>
        <authorList>
            <person name="Li S."/>
            <person name="Mao S."/>
            <person name="Mu W."/>
            <person name="Guo B."/>
            <person name="Li C."/>
            <person name="Zhu Q."/>
            <person name="Hou X."/>
            <person name="Zhao Y."/>
            <person name="Wei S."/>
            <person name="Liu H."/>
            <person name="Liu A."/>
        </authorList>
    </citation>
    <scope>NUCLEOTIDE SEQUENCE [LARGE SCALE GENOMIC DNA]</scope>
    <source>
        <strain evidence="4 5">17A</strain>
    </source>
</reference>
<dbReference type="PANTHER" id="PTHR24189">
    <property type="entry name" value="MYOTROPHIN"/>
    <property type="match status" value="1"/>
</dbReference>
<dbReference type="Proteomes" id="UP001139366">
    <property type="component" value="Unassembled WGS sequence"/>
</dbReference>
<evidence type="ECO:0000256" key="1">
    <source>
        <dbReference type="ARBA" id="ARBA00022737"/>
    </source>
</evidence>
<dbReference type="SMART" id="SM00248">
    <property type="entry name" value="ANK"/>
    <property type="match status" value="3"/>
</dbReference>
<dbReference type="PROSITE" id="PS50297">
    <property type="entry name" value="ANK_REP_REGION"/>
    <property type="match status" value="1"/>
</dbReference>
<dbReference type="InterPro" id="IPR036770">
    <property type="entry name" value="Ankyrin_rpt-contain_sf"/>
</dbReference>
<gene>
    <name evidence="4" type="ORF">K6T82_01870</name>
</gene>
<evidence type="ECO:0000313" key="5">
    <source>
        <dbReference type="Proteomes" id="UP001139366"/>
    </source>
</evidence>
<dbReference type="PROSITE" id="PS50088">
    <property type="entry name" value="ANK_REPEAT"/>
    <property type="match status" value="1"/>
</dbReference>
<keyword evidence="5" id="KW-1185">Reference proteome</keyword>
<comment type="caution">
    <text evidence="4">The sequence shown here is derived from an EMBL/GenBank/DDBJ whole genome shotgun (WGS) entry which is preliminary data.</text>
</comment>
<evidence type="ECO:0000313" key="4">
    <source>
        <dbReference type="EMBL" id="MBZ4033495.1"/>
    </source>
</evidence>
<evidence type="ECO:0000256" key="3">
    <source>
        <dbReference type="PROSITE-ProRule" id="PRU00023"/>
    </source>
</evidence>
<dbReference type="Pfam" id="PF12796">
    <property type="entry name" value="Ank_2"/>
    <property type="match status" value="1"/>
</dbReference>
<keyword evidence="1" id="KW-0677">Repeat</keyword>
<dbReference type="InterPro" id="IPR002110">
    <property type="entry name" value="Ankyrin_rpt"/>
</dbReference>
<dbReference type="EMBL" id="JAINUY010000001">
    <property type="protein sequence ID" value="MBZ4033495.1"/>
    <property type="molecule type" value="Genomic_DNA"/>
</dbReference>
<keyword evidence="2 3" id="KW-0040">ANK repeat</keyword>
<organism evidence="4 5">
    <name type="scientific">Flavobacterium potami</name>
    <dbReference type="NCBI Taxonomy" id="2872310"/>
    <lineage>
        <taxon>Bacteria</taxon>
        <taxon>Pseudomonadati</taxon>
        <taxon>Bacteroidota</taxon>
        <taxon>Flavobacteriia</taxon>
        <taxon>Flavobacteriales</taxon>
        <taxon>Flavobacteriaceae</taxon>
        <taxon>Flavobacterium</taxon>
    </lineage>
</organism>
<protein>
    <submittedName>
        <fullName evidence="4">Ankyrin repeat domain-containing protein</fullName>
    </submittedName>
</protein>
<sequence length="330" mass="37929">MSAFTFIPQQYASLLSSHIAKGEFDSAQKIVDQNAIDINAYIDSEDYSTLIIEVLTTYGCKDEEERAEMLRYLLEKGANPNTYCKNGYNALHIAVQQDKLVKCMNLLLDYGGDVNLADPNGGTVAYWAIQGFPWRTEGQERENHLNTIEKIMMLGADLDRKNKFGVDPRKWLEHTSEDVKELVAKCEKRNPVYKPSHTIVPKFPTNYKFPEIVEQLRALIPPTGSAKTIEAEMLRGLDILQDEAYRNGNINYNQQHKDFAQFILLTLTTSTVFDDKEIKTISSNVKKLMSAKKPYLDDDVYDYLTDKICVYYNHQNKKENAKKKWWQIGK</sequence>
<dbReference type="Gene3D" id="1.25.40.20">
    <property type="entry name" value="Ankyrin repeat-containing domain"/>
    <property type="match status" value="1"/>
</dbReference>
<dbReference type="SUPFAM" id="SSF48403">
    <property type="entry name" value="Ankyrin repeat"/>
    <property type="match status" value="1"/>
</dbReference>
<proteinExistence type="predicted"/>
<dbReference type="AlphaFoldDB" id="A0A9X1H7A3"/>
<accession>A0A9X1H7A3</accession>
<evidence type="ECO:0000256" key="2">
    <source>
        <dbReference type="ARBA" id="ARBA00023043"/>
    </source>
</evidence>